<dbReference type="EMBL" id="KV441551">
    <property type="protein sequence ID" value="OAG07284.1"/>
    <property type="molecule type" value="Genomic_DNA"/>
</dbReference>
<dbReference type="GeneID" id="28763621"/>
<gene>
    <name evidence="2" type="ORF">CC84DRAFT_1175129</name>
</gene>
<keyword evidence="3" id="KW-1185">Reference proteome</keyword>
<evidence type="ECO:0000313" key="2">
    <source>
        <dbReference type="EMBL" id="OAG07284.1"/>
    </source>
</evidence>
<dbReference type="AlphaFoldDB" id="A0A177CID8"/>
<organism evidence="2 3">
    <name type="scientific">Paraphaeosphaeria sporulosa</name>
    <dbReference type="NCBI Taxonomy" id="1460663"/>
    <lineage>
        <taxon>Eukaryota</taxon>
        <taxon>Fungi</taxon>
        <taxon>Dikarya</taxon>
        <taxon>Ascomycota</taxon>
        <taxon>Pezizomycotina</taxon>
        <taxon>Dothideomycetes</taxon>
        <taxon>Pleosporomycetidae</taxon>
        <taxon>Pleosporales</taxon>
        <taxon>Massarineae</taxon>
        <taxon>Didymosphaeriaceae</taxon>
        <taxon>Paraphaeosphaeria</taxon>
    </lineage>
</organism>
<sequence length="220" mass="25042">MCSWDTRESESVLGALDESQYNGRRDTDLPRLEVHDYSWDWGASVSVLVKCHDVNVELPGQAGWPSLDYSRSIRYRMHRVLKLFTVVHRFPGLGSVELQGAVDSPVIWHSTYKSVLPKASEFESHQAYLFEAYLAVYAHTSRVTTPTLFFQTIESDHCSSSRRSRLPNRADQQKLRPPGQKHGIHGALERNTSLRFDHVSRQASRSVNPAGPPRSVNRIR</sequence>
<proteinExistence type="predicted"/>
<dbReference type="RefSeq" id="XP_018037649.1">
    <property type="nucleotide sequence ID" value="XM_018180135.1"/>
</dbReference>
<dbReference type="InParanoid" id="A0A177CID8"/>
<evidence type="ECO:0000313" key="3">
    <source>
        <dbReference type="Proteomes" id="UP000077069"/>
    </source>
</evidence>
<accession>A0A177CID8</accession>
<feature type="region of interest" description="Disordered" evidence="1">
    <location>
        <begin position="160"/>
        <end position="220"/>
    </location>
</feature>
<evidence type="ECO:0000256" key="1">
    <source>
        <dbReference type="SAM" id="MobiDB-lite"/>
    </source>
</evidence>
<reference evidence="2 3" key="1">
    <citation type="submission" date="2016-05" db="EMBL/GenBank/DDBJ databases">
        <title>Comparative analysis of secretome profiles of manganese(II)-oxidizing ascomycete fungi.</title>
        <authorList>
            <consortium name="DOE Joint Genome Institute"/>
            <person name="Zeiner C.A."/>
            <person name="Purvine S.O."/>
            <person name="Zink E.M."/>
            <person name="Wu S."/>
            <person name="Pasa-Tolic L."/>
            <person name="Chaput D.L."/>
            <person name="Haridas S."/>
            <person name="Grigoriev I.V."/>
            <person name="Santelli C.M."/>
            <person name="Hansel C.M."/>
        </authorList>
    </citation>
    <scope>NUCLEOTIDE SEQUENCE [LARGE SCALE GENOMIC DNA]</scope>
    <source>
        <strain evidence="2 3">AP3s5-JAC2a</strain>
    </source>
</reference>
<protein>
    <submittedName>
        <fullName evidence="2">Uncharacterized protein</fullName>
    </submittedName>
</protein>
<dbReference type="Proteomes" id="UP000077069">
    <property type="component" value="Unassembled WGS sequence"/>
</dbReference>
<name>A0A177CID8_9PLEO</name>